<dbReference type="AlphaFoldDB" id="A0A8T0PLV8"/>
<dbReference type="EMBL" id="CM029051">
    <property type="protein sequence ID" value="KAG2562085.1"/>
    <property type="molecule type" value="Genomic_DNA"/>
</dbReference>
<sequence length="168" mass="18981">MAAGLWQARPAAWSLTGGTKWWAPLPLVLAAPPRRRPHASDLSFPQWPAVWIRFLPGRLRSMASMAGEALLPHPSLAGAALFPPPSLDGVGPWPPCPPPAMRTRRPELWRWRPWLARLRTASRHKERVDFVFSSNFLFVLVQEVGIRLQVNSLCKHKHLSFEAHQVVK</sequence>
<comment type="caution">
    <text evidence="1">The sequence shown here is derived from an EMBL/GenBank/DDBJ whole genome shotgun (WGS) entry which is preliminary data.</text>
</comment>
<gene>
    <name evidence="1" type="ORF">PVAP13_8KG121200</name>
</gene>
<evidence type="ECO:0000313" key="2">
    <source>
        <dbReference type="Proteomes" id="UP000823388"/>
    </source>
</evidence>
<reference evidence="1" key="1">
    <citation type="submission" date="2020-05" db="EMBL/GenBank/DDBJ databases">
        <title>WGS assembly of Panicum virgatum.</title>
        <authorList>
            <person name="Lovell J.T."/>
            <person name="Jenkins J."/>
            <person name="Shu S."/>
            <person name="Juenger T.E."/>
            <person name="Schmutz J."/>
        </authorList>
    </citation>
    <scope>NUCLEOTIDE SEQUENCE</scope>
    <source>
        <strain evidence="1">AP13</strain>
    </source>
</reference>
<accession>A0A8T0PLV8</accession>
<organism evidence="1 2">
    <name type="scientific">Panicum virgatum</name>
    <name type="common">Blackwell switchgrass</name>
    <dbReference type="NCBI Taxonomy" id="38727"/>
    <lineage>
        <taxon>Eukaryota</taxon>
        <taxon>Viridiplantae</taxon>
        <taxon>Streptophyta</taxon>
        <taxon>Embryophyta</taxon>
        <taxon>Tracheophyta</taxon>
        <taxon>Spermatophyta</taxon>
        <taxon>Magnoliopsida</taxon>
        <taxon>Liliopsida</taxon>
        <taxon>Poales</taxon>
        <taxon>Poaceae</taxon>
        <taxon>PACMAD clade</taxon>
        <taxon>Panicoideae</taxon>
        <taxon>Panicodae</taxon>
        <taxon>Paniceae</taxon>
        <taxon>Panicinae</taxon>
        <taxon>Panicum</taxon>
        <taxon>Panicum sect. Hiantes</taxon>
    </lineage>
</organism>
<evidence type="ECO:0000313" key="1">
    <source>
        <dbReference type="EMBL" id="KAG2562085.1"/>
    </source>
</evidence>
<dbReference type="Proteomes" id="UP000823388">
    <property type="component" value="Chromosome 8K"/>
</dbReference>
<protein>
    <submittedName>
        <fullName evidence="1">Uncharacterized protein</fullName>
    </submittedName>
</protein>
<name>A0A8T0PLV8_PANVG</name>
<proteinExistence type="predicted"/>
<keyword evidence="2" id="KW-1185">Reference proteome</keyword>